<dbReference type="GO" id="GO:0042132">
    <property type="term" value="F:fructose 1,6-bisphosphate 1-phosphatase activity"/>
    <property type="evidence" value="ECO:0007669"/>
    <property type="project" value="UniProtKB-UniRule"/>
</dbReference>
<dbReference type="FunFam" id="3.30.540.10:FF:000002">
    <property type="entry name" value="Fructose-1,6-bisphosphatase class 1"/>
    <property type="match status" value="1"/>
</dbReference>
<keyword evidence="5 12" id="KW-0479">Metal-binding</keyword>
<dbReference type="Pfam" id="PF00316">
    <property type="entry name" value="FBPase"/>
    <property type="match status" value="1"/>
</dbReference>
<keyword evidence="4 12" id="KW-0963">Cytoplasm</keyword>
<evidence type="ECO:0000256" key="11">
    <source>
        <dbReference type="ARBA" id="ARBA00081210"/>
    </source>
</evidence>
<comment type="pathway">
    <text evidence="9">Carbohydrate biosynthesis.</text>
</comment>
<keyword evidence="7 12" id="KW-0460">Magnesium</keyword>
<accession>A0A117M6D5</accession>
<dbReference type="NCBIfam" id="NF006778">
    <property type="entry name" value="PRK09293.1-1"/>
    <property type="match status" value="1"/>
</dbReference>
<evidence type="ECO:0000256" key="13">
    <source>
        <dbReference type="RuleBase" id="RU000508"/>
    </source>
</evidence>
<feature type="binding site" evidence="12">
    <location>
        <begin position="116"/>
        <end position="119"/>
    </location>
    <ligand>
        <name>substrate</name>
    </ligand>
</feature>
<dbReference type="SUPFAM" id="SSF56655">
    <property type="entry name" value="Carbohydrate phosphatase"/>
    <property type="match status" value="1"/>
</dbReference>
<proteinExistence type="inferred from homology"/>
<dbReference type="EC" id="3.1.3.11" evidence="3 12"/>
<dbReference type="GO" id="GO:0005986">
    <property type="term" value="P:sucrose biosynthetic process"/>
    <property type="evidence" value="ECO:0007669"/>
    <property type="project" value="TreeGrafter"/>
</dbReference>
<dbReference type="CDD" id="cd00354">
    <property type="entry name" value="FBPase"/>
    <property type="match status" value="1"/>
</dbReference>
<evidence type="ECO:0000256" key="7">
    <source>
        <dbReference type="ARBA" id="ARBA00022842"/>
    </source>
</evidence>
<evidence type="ECO:0000256" key="10">
    <source>
        <dbReference type="ARBA" id="ARBA00072069"/>
    </source>
</evidence>
<evidence type="ECO:0000256" key="6">
    <source>
        <dbReference type="ARBA" id="ARBA00022801"/>
    </source>
</evidence>
<dbReference type="GO" id="GO:0000287">
    <property type="term" value="F:magnesium ion binding"/>
    <property type="evidence" value="ECO:0007669"/>
    <property type="project" value="UniProtKB-UniRule"/>
</dbReference>
<evidence type="ECO:0000256" key="5">
    <source>
        <dbReference type="ARBA" id="ARBA00022723"/>
    </source>
</evidence>
<dbReference type="GO" id="GO:0006000">
    <property type="term" value="P:fructose metabolic process"/>
    <property type="evidence" value="ECO:0007669"/>
    <property type="project" value="TreeGrafter"/>
</dbReference>
<comment type="cofactor">
    <cofactor evidence="12">
        <name>Mg(2+)</name>
        <dbReference type="ChEBI" id="CHEBI:18420"/>
    </cofactor>
    <text evidence="12">Binds 2 magnesium ions per subunit.</text>
</comment>
<feature type="binding site" evidence="12">
    <location>
        <position position="237"/>
    </location>
    <ligand>
        <name>substrate</name>
    </ligand>
</feature>
<dbReference type="Pfam" id="PF18913">
    <property type="entry name" value="FBPase_C"/>
    <property type="match status" value="1"/>
</dbReference>
<dbReference type="NCBIfam" id="NF006779">
    <property type="entry name" value="PRK09293.1-3"/>
    <property type="match status" value="1"/>
</dbReference>
<feature type="binding site" evidence="12">
    <location>
        <position position="116"/>
    </location>
    <ligand>
        <name>Mg(2+)</name>
        <dbReference type="ChEBI" id="CHEBI:18420"/>
        <label>2</label>
    </ligand>
</feature>
<dbReference type="GO" id="GO:0005829">
    <property type="term" value="C:cytosol"/>
    <property type="evidence" value="ECO:0007669"/>
    <property type="project" value="TreeGrafter"/>
</dbReference>
<dbReference type="HAMAP" id="MF_01855">
    <property type="entry name" value="FBPase_class1"/>
    <property type="match status" value="1"/>
</dbReference>
<evidence type="ECO:0000256" key="9">
    <source>
        <dbReference type="ARBA" id="ARBA00024331"/>
    </source>
</evidence>
<reference evidence="17" key="1">
    <citation type="journal article" date="2015" name="MBio">
        <title>Genome-Resolved Metagenomic Analysis Reveals Roles for Candidate Phyla and Other Microbial Community Members in Biogeochemical Transformations in Oil Reservoirs.</title>
        <authorList>
            <person name="Hu P."/>
            <person name="Tom L."/>
            <person name="Singh A."/>
            <person name="Thomas B.C."/>
            <person name="Baker B.J."/>
            <person name="Piceno Y.M."/>
            <person name="Andersen G.L."/>
            <person name="Banfield J.F."/>
        </authorList>
    </citation>
    <scope>NUCLEOTIDE SEQUENCE [LARGE SCALE GENOMIC DNA]</scope>
</reference>
<dbReference type="PIRSF" id="PIRSF000904">
    <property type="entry name" value="FBPtase_SBPase"/>
    <property type="match status" value="1"/>
</dbReference>
<dbReference type="PRINTS" id="PR00115">
    <property type="entry name" value="F16BPHPHTASE"/>
</dbReference>
<comment type="subunit">
    <text evidence="12">Homotetramer.</text>
</comment>
<comment type="catalytic activity">
    <reaction evidence="1 12">
        <text>beta-D-fructose 1,6-bisphosphate + H2O = beta-D-fructose 6-phosphate + phosphate</text>
        <dbReference type="Rhea" id="RHEA:11064"/>
        <dbReference type="ChEBI" id="CHEBI:15377"/>
        <dbReference type="ChEBI" id="CHEBI:32966"/>
        <dbReference type="ChEBI" id="CHEBI:43474"/>
        <dbReference type="ChEBI" id="CHEBI:57634"/>
        <dbReference type="EC" id="3.1.3.11"/>
    </reaction>
</comment>
<evidence type="ECO:0000259" key="14">
    <source>
        <dbReference type="Pfam" id="PF00316"/>
    </source>
</evidence>
<dbReference type="InterPro" id="IPR033391">
    <property type="entry name" value="FBPase_N"/>
</dbReference>
<dbReference type="InterPro" id="IPR028343">
    <property type="entry name" value="FBPtase"/>
</dbReference>
<feature type="binding site" evidence="12">
    <location>
        <position position="113"/>
    </location>
    <ligand>
        <name>Mg(2+)</name>
        <dbReference type="ChEBI" id="CHEBI:18420"/>
        <label>2</label>
    </ligand>
</feature>
<comment type="similarity">
    <text evidence="2 12 13">Belongs to the FBPase class 1 family.</text>
</comment>
<evidence type="ECO:0000256" key="3">
    <source>
        <dbReference type="ARBA" id="ARBA00013093"/>
    </source>
</evidence>
<dbReference type="PIRSF" id="PIRSF500210">
    <property type="entry name" value="FBPtase"/>
    <property type="match status" value="1"/>
</dbReference>
<dbReference type="Gene3D" id="3.40.190.80">
    <property type="match status" value="1"/>
</dbReference>
<feature type="binding site" evidence="12">
    <location>
        <position position="270"/>
    </location>
    <ligand>
        <name>substrate</name>
    </ligand>
</feature>
<dbReference type="PANTHER" id="PTHR11556">
    <property type="entry name" value="FRUCTOSE-1,6-BISPHOSPHATASE-RELATED"/>
    <property type="match status" value="1"/>
</dbReference>
<comment type="caution">
    <text evidence="16">The sequence shown here is derived from an EMBL/GenBank/DDBJ whole genome shotgun (WGS) entry which is preliminary data.</text>
</comment>
<protein>
    <recommendedName>
        <fullName evidence="10 12">Fructose-1,6-bisphosphatase class 1</fullName>
        <shortName evidence="12">FBPase class 1</shortName>
        <ecNumber evidence="3 12">3.1.3.11</ecNumber>
    </recommendedName>
    <alternativeName>
        <fullName evidence="11 12">D-fructose-1,6-bisphosphate 1-phosphohydrolase class 1</fullName>
    </alternativeName>
</protein>
<dbReference type="FunFam" id="3.40.190.80:FF:000001">
    <property type="entry name" value="Fructose-1,6-bisphosphatase class 1"/>
    <property type="match status" value="1"/>
</dbReference>
<dbReference type="AlphaFoldDB" id="A0A117M6D5"/>
<feature type="binding site" evidence="12">
    <location>
        <position position="115"/>
    </location>
    <ligand>
        <name>Mg(2+)</name>
        <dbReference type="ChEBI" id="CHEBI:18420"/>
        <label>1</label>
    </ligand>
</feature>
<comment type="subcellular location">
    <subcellularLocation>
        <location evidence="12">Cytoplasm</location>
    </subcellularLocation>
</comment>
<feature type="binding site" evidence="12">
    <location>
        <position position="113"/>
    </location>
    <ligand>
        <name>Mg(2+)</name>
        <dbReference type="ChEBI" id="CHEBI:18420"/>
        <label>1</label>
    </ligand>
</feature>
<gene>
    <name evidence="12" type="primary">fbp</name>
    <name evidence="16" type="ORF">XE03_1205</name>
</gene>
<comment type="caution">
    <text evidence="12">Lacks conserved residue(s) required for the propagation of feature annotation.</text>
</comment>
<evidence type="ECO:0000256" key="8">
    <source>
        <dbReference type="ARBA" id="ARBA00023277"/>
    </source>
</evidence>
<name>A0A117M6D5_UNCT6</name>
<sequence length="332" mass="37399">MNGNLQLQHFILNEQKKFPYAKGDFTLLLLDIALAGKIISREVNKAGLVEILGLTGKENIQGEQVQKLDEFSNSTIVNILSRNDTVGGCASEEMADPVYFHKHTNAKYCVIFDPLDGSSNIDVNVSIGTIFSIYKLLNDGECTENDFLRKGKEQLASGYIVYGSSTMLVLTTGEGVHGFTLDPSLGEFLLSHPNMKFPEPSKRYYSVNEGNYKYWDKGVQRYVDHLKNDEKPFTLRYIGSLVSDFHRNLIYGGIFFYPLDHKNKEKPKGKLRLMYEANPLSLITKNAGGLSTDGKNEILDIKPEELHQRVPLYIGTKSFVEEAMSFINSEEK</sequence>
<keyword evidence="8 12" id="KW-0119">Carbohydrate metabolism</keyword>
<evidence type="ECO:0000313" key="16">
    <source>
        <dbReference type="EMBL" id="KUK86842.1"/>
    </source>
</evidence>
<dbReference type="GO" id="GO:0006094">
    <property type="term" value="P:gluconeogenesis"/>
    <property type="evidence" value="ECO:0007669"/>
    <property type="project" value="UniProtKB-UniRule"/>
</dbReference>
<dbReference type="InterPro" id="IPR000146">
    <property type="entry name" value="FBPase_class-1"/>
</dbReference>
<feature type="binding site" evidence="12">
    <location>
        <position position="208"/>
    </location>
    <ligand>
        <name>substrate</name>
    </ligand>
</feature>
<feature type="binding site" evidence="12">
    <location>
        <position position="276"/>
    </location>
    <ligand>
        <name>Mg(2+)</name>
        <dbReference type="ChEBI" id="CHEBI:18420"/>
        <label>2</label>
    </ligand>
</feature>
<dbReference type="Proteomes" id="UP000053467">
    <property type="component" value="Unassembled WGS sequence"/>
</dbReference>
<evidence type="ECO:0000313" key="17">
    <source>
        <dbReference type="Proteomes" id="UP000053467"/>
    </source>
</evidence>
<dbReference type="PATRIC" id="fig|1635277.3.peg.1509"/>
<dbReference type="PANTHER" id="PTHR11556:SF35">
    <property type="entry name" value="SEDOHEPTULOSE-1,7-BISPHOSPHATASE, CHLOROPLASTIC"/>
    <property type="match status" value="1"/>
</dbReference>
<evidence type="ECO:0000259" key="15">
    <source>
        <dbReference type="Pfam" id="PF18913"/>
    </source>
</evidence>
<organism evidence="16 17">
    <name type="scientific">candidate division TA06 bacterium 34_109</name>
    <dbReference type="NCBI Taxonomy" id="1635277"/>
    <lineage>
        <taxon>Bacteria</taxon>
        <taxon>Bacteria division TA06</taxon>
    </lineage>
</organism>
<feature type="domain" description="Fructose-1-6-bisphosphatase class 1 C-terminal" evidence="15">
    <location>
        <begin position="201"/>
        <end position="326"/>
    </location>
</feature>
<evidence type="ECO:0000256" key="12">
    <source>
        <dbReference type="HAMAP-Rule" id="MF_01855"/>
    </source>
</evidence>
<evidence type="ECO:0000256" key="2">
    <source>
        <dbReference type="ARBA" id="ARBA00010941"/>
    </source>
</evidence>
<keyword evidence="6 12" id="KW-0378">Hydrolase</keyword>
<dbReference type="InterPro" id="IPR044015">
    <property type="entry name" value="FBPase_C_dom"/>
</dbReference>
<dbReference type="EMBL" id="LGGX01000011">
    <property type="protein sequence ID" value="KUK86842.1"/>
    <property type="molecule type" value="Genomic_DNA"/>
</dbReference>
<dbReference type="GO" id="GO:0030388">
    <property type="term" value="P:fructose 1,6-bisphosphate metabolic process"/>
    <property type="evidence" value="ECO:0007669"/>
    <property type="project" value="TreeGrafter"/>
</dbReference>
<dbReference type="GO" id="GO:0006002">
    <property type="term" value="P:fructose 6-phosphate metabolic process"/>
    <property type="evidence" value="ECO:0007669"/>
    <property type="project" value="TreeGrafter"/>
</dbReference>
<feature type="domain" description="Fructose-1-6-bisphosphatase class I N-terminal" evidence="14">
    <location>
        <begin position="7"/>
        <end position="193"/>
    </location>
</feature>
<dbReference type="Gene3D" id="3.30.540.10">
    <property type="entry name" value="Fructose-1,6-Bisphosphatase, subunit A, domain 1"/>
    <property type="match status" value="1"/>
</dbReference>
<evidence type="ECO:0000256" key="1">
    <source>
        <dbReference type="ARBA" id="ARBA00001273"/>
    </source>
</evidence>
<evidence type="ECO:0000256" key="4">
    <source>
        <dbReference type="ARBA" id="ARBA00022490"/>
    </source>
</evidence>
<feature type="binding site" evidence="12">
    <location>
        <position position="92"/>
    </location>
    <ligand>
        <name>Mg(2+)</name>
        <dbReference type="ChEBI" id="CHEBI:18420"/>
        <label>1</label>
    </ligand>
</feature>